<feature type="chain" id="PRO_5046401014" evidence="1">
    <location>
        <begin position="34"/>
        <end position="289"/>
    </location>
</feature>
<dbReference type="CDD" id="cd01823">
    <property type="entry name" value="SEST_like"/>
    <property type="match status" value="1"/>
</dbReference>
<comment type="caution">
    <text evidence="3">The sequence shown here is derived from an EMBL/GenBank/DDBJ whole genome shotgun (WGS) entry which is preliminary data.</text>
</comment>
<dbReference type="PANTHER" id="PTHR37981">
    <property type="entry name" value="LIPASE 2"/>
    <property type="match status" value="1"/>
</dbReference>
<evidence type="ECO:0000256" key="1">
    <source>
        <dbReference type="SAM" id="SignalP"/>
    </source>
</evidence>
<dbReference type="Gene3D" id="3.40.50.1110">
    <property type="entry name" value="SGNH hydrolase"/>
    <property type="match status" value="1"/>
</dbReference>
<dbReference type="Proteomes" id="UP001597286">
    <property type="component" value="Unassembled WGS sequence"/>
</dbReference>
<name>A0ABW4P367_9NOCA</name>
<dbReference type="PANTHER" id="PTHR37981:SF1">
    <property type="entry name" value="SGNH HYDROLASE-TYPE ESTERASE DOMAIN-CONTAINING PROTEIN"/>
    <property type="match status" value="1"/>
</dbReference>
<accession>A0ABW4P367</accession>
<dbReference type="SUPFAM" id="SSF52266">
    <property type="entry name" value="SGNH hydrolase"/>
    <property type="match status" value="1"/>
</dbReference>
<dbReference type="RefSeq" id="WP_378485956.1">
    <property type="nucleotide sequence ID" value="NZ_JBHUFB010000010.1"/>
</dbReference>
<sequence>MFSKVRGGSRLRAAAVAAVVATASAVAVSGAQAQEPVDYVNLGDSFSAGAGVQPTVPGSHPNCSRSERNFAHVVAASRGYALTDVSCGGAKTEDFYRAQYPGLAPQLDALTESTDLVTMTIGGNNNNTFAMAMARCIGAAVARLGAWNPCQEQYGDSLADEVRTQTYPALLQALRDVHDRAPNAEVAIVGYPWLLPASGSCVPQMPLAAGDVPYLHSLQATLNDAVARAAAETGTVFVDMAQSSTGRDGCQTPEQRWIEPMIGALQPVPVHPNAAGEQGMADAVLAAVG</sequence>
<dbReference type="Pfam" id="PF13472">
    <property type="entry name" value="Lipase_GDSL_2"/>
    <property type="match status" value="1"/>
</dbReference>
<dbReference type="InterPro" id="IPR013830">
    <property type="entry name" value="SGNH_hydro"/>
</dbReference>
<gene>
    <name evidence="3" type="ORF">ACFSJG_11880</name>
</gene>
<evidence type="ECO:0000313" key="3">
    <source>
        <dbReference type="EMBL" id="MFD1812917.1"/>
    </source>
</evidence>
<dbReference type="EMBL" id="JBHUFB010000010">
    <property type="protein sequence ID" value="MFD1812917.1"/>
    <property type="molecule type" value="Genomic_DNA"/>
</dbReference>
<dbReference type="GO" id="GO:0016787">
    <property type="term" value="F:hydrolase activity"/>
    <property type="evidence" value="ECO:0007669"/>
    <property type="project" value="UniProtKB-KW"/>
</dbReference>
<organism evidence="3 4">
    <name type="scientific">Rhodococcus gannanensis</name>
    <dbReference type="NCBI Taxonomy" id="1960308"/>
    <lineage>
        <taxon>Bacteria</taxon>
        <taxon>Bacillati</taxon>
        <taxon>Actinomycetota</taxon>
        <taxon>Actinomycetes</taxon>
        <taxon>Mycobacteriales</taxon>
        <taxon>Nocardiaceae</taxon>
        <taxon>Rhodococcus</taxon>
    </lineage>
</organism>
<feature type="domain" description="SGNH hydrolase-type esterase" evidence="2">
    <location>
        <begin position="42"/>
        <end position="278"/>
    </location>
</feature>
<keyword evidence="3" id="KW-0378">Hydrolase</keyword>
<evidence type="ECO:0000313" key="4">
    <source>
        <dbReference type="Proteomes" id="UP001597286"/>
    </source>
</evidence>
<dbReference type="EC" id="3.1.-.-" evidence="3"/>
<keyword evidence="4" id="KW-1185">Reference proteome</keyword>
<protein>
    <submittedName>
        <fullName evidence="3">SGNH/GDSL hydrolase family protein</fullName>
        <ecNumber evidence="3">3.1.-.-</ecNumber>
    </submittedName>
</protein>
<reference evidence="4" key="1">
    <citation type="journal article" date="2019" name="Int. J. Syst. Evol. Microbiol.">
        <title>The Global Catalogue of Microorganisms (GCM) 10K type strain sequencing project: providing services to taxonomists for standard genome sequencing and annotation.</title>
        <authorList>
            <consortium name="The Broad Institute Genomics Platform"/>
            <consortium name="The Broad Institute Genome Sequencing Center for Infectious Disease"/>
            <person name="Wu L."/>
            <person name="Ma J."/>
        </authorList>
    </citation>
    <scope>NUCLEOTIDE SEQUENCE [LARGE SCALE GENOMIC DNA]</scope>
    <source>
        <strain evidence="4">DT72</strain>
    </source>
</reference>
<dbReference type="InterPro" id="IPR037460">
    <property type="entry name" value="SEST-like"/>
</dbReference>
<proteinExistence type="predicted"/>
<keyword evidence="1" id="KW-0732">Signal</keyword>
<evidence type="ECO:0000259" key="2">
    <source>
        <dbReference type="Pfam" id="PF13472"/>
    </source>
</evidence>
<feature type="signal peptide" evidence="1">
    <location>
        <begin position="1"/>
        <end position="33"/>
    </location>
</feature>
<dbReference type="InterPro" id="IPR036514">
    <property type="entry name" value="SGNH_hydro_sf"/>
</dbReference>